<gene>
    <name evidence="3" type="ORF">CQA62_03605</name>
</gene>
<name>A0A3D8IVF3_9HELI</name>
<dbReference type="RefSeq" id="WP_104725076.1">
    <property type="nucleotide sequence ID" value="NZ_FZNE01000015.1"/>
</dbReference>
<dbReference type="Gene3D" id="3.40.1350.10">
    <property type="match status" value="1"/>
</dbReference>
<dbReference type="OrthoDB" id="9794876at2"/>
<dbReference type="Proteomes" id="UP000257067">
    <property type="component" value="Unassembled WGS sequence"/>
</dbReference>
<evidence type="ECO:0000313" key="4">
    <source>
        <dbReference type="Proteomes" id="UP000257067"/>
    </source>
</evidence>
<comment type="similarity">
    <text evidence="1 2">Belongs to the UPF0102 family.</text>
</comment>
<dbReference type="HAMAP" id="MF_00048">
    <property type="entry name" value="UPF0102"/>
    <property type="match status" value="1"/>
</dbReference>
<keyword evidence="4" id="KW-1185">Reference proteome</keyword>
<sequence>MSREWGNYYEEKGCEFLKDNGFEIIERNFYSRFGEIDIIALKDKVLHFIEVKGSARRNPVYAITSKKLHKINQTIGFYFYQNDVRFDYCIDALIICGDEVTLLENITI</sequence>
<comment type="caution">
    <text evidence="3">The sequence shown here is derived from an EMBL/GenBank/DDBJ whole genome shotgun (WGS) entry which is preliminary data.</text>
</comment>
<dbReference type="PANTHER" id="PTHR34039:SF1">
    <property type="entry name" value="UPF0102 PROTEIN YRAN"/>
    <property type="match status" value="1"/>
</dbReference>
<dbReference type="InterPro" id="IPR011335">
    <property type="entry name" value="Restrct_endonuc-II-like"/>
</dbReference>
<dbReference type="Pfam" id="PF02021">
    <property type="entry name" value="UPF0102"/>
    <property type="match status" value="1"/>
</dbReference>
<dbReference type="PANTHER" id="PTHR34039">
    <property type="entry name" value="UPF0102 PROTEIN YRAN"/>
    <property type="match status" value="1"/>
</dbReference>
<dbReference type="InterPro" id="IPR011856">
    <property type="entry name" value="tRNA_endonuc-like_dom_sf"/>
</dbReference>
<proteinExistence type="inferred from homology"/>
<reference evidence="3 4" key="1">
    <citation type="submission" date="2018-04" db="EMBL/GenBank/DDBJ databases">
        <title>Novel Campyloabacter and Helicobacter Species and Strains.</title>
        <authorList>
            <person name="Mannion A.J."/>
            <person name="Shen Z."/>
            <person name="Fox J.G."/>
        </authorList>
    </citation>
    <scope>NUCLEOTIDE SEQUENCE [LARGE SCALE GENOMIC DNA]</scope>
    <source>
        <strain evidence="3 4">ATCC 700242</strain>
    </source>
</reference>
<protein>
    <recommendedName>
        <fullName evidence="2">UPF0102 protein CQA62_03605</fullName>
    </recommendedName>
</protein>
<dbReference type="GO" id="GO:0003676">
    <property type="term" value="F:nucleic acid binding"/>
    <property type="evidence" value="ECO:0007669"/>
    <property type="project" value="InterPro"/>
</dbReference>
<evidence type="ECO:0000256" key="1">
    <source>
        <dbReference type="ARBA" id="ARBA00006738"/>
    </source>
</evidence>
<dbReference type="InterPro" id="IPR003509">
    <property type="entry name" value="UPF0102_YraN-like"/>
</dbReference>
<dbReference type="SUPFAM" id="SSF52980">
    <property type="entry name" value="Restriction endonuclease-like"/>
    <property type="match status" value="1"/>
</dbReference>
<dbReference type="EMBL" id="NXLU01000003">
    <property type="protein sequence ID" value="RDU69238.1"/>
    <property type="molecule type" value="Genomic_DNA"/>
</dbReference>
<dbReference type="AlphaFoldDB" id="A0A3D8IVF3"/>
<evidence type="ECO:0000313" key="3">
    <source>
        <dbReference type="EMBL" id="RDU69238.1"/>
    </source>
</evidence>
<evidence type="ECO:0000256" key="2">
    <source>
        <dbReference type="HAMAP-Rule" id="MF_00048"/>
    </source>
</evidence>
<organism evidence="3 4">
    <name type="scientific">Helicobacter cholecystus</name>
    <dbReference type="NCBI Taxonomy" id="45498"/>
    <lineage>
        <taxon>Bacteria</taxon>
        <taxon>Pseudomonadati</taxon>
        <taxon>Campylobacterota</taxon>
        <taxon>Epsilonproteobacteria</taxon>
        <taxon>Campylobacterales</taxon>
        <taxon>Helicobacteraceae</taxon>
        <taxon>Helicobacter</taxon>
    </lineage>
</organism>
<dbReference type="NCBIfam" id="NF009152">
    <property type="entry name" value="PRK12497.2-4"/>
    <property type="match status" value="1"/>
</dbReference>
<accession>A0A3D8IVF3</accession>